<gene>
    <name evidence="2" type="ORF">HGA07_29015</name>
</gene>
<dbReference type="RefSeq" id="WP_040722728.1">
    <property type="nucleotide sequence ID" value="NZ_CAWPHS010000049.1"/>
</dbReference>
<comment type="caution">
    <text evidence="2">The sequence shown here is derived from an EMBL/GenBank/DDBJ whole genome shotgun (WGS) entry which is preliminary data.</text>
</comment>
<reference evidence="2 3" key="1">
    <citation type="submission" date="2020-04" db="EMBL/GenBank/DDBJ databases">
        <title>MicrobeNet Type strains.</title>
        <authorList>
            <person name="Nicholson A.C."/>
        </authorList>
    </citation>
    <scope>NUCLEOTIDE SEQUENCE [LARGE SCALE GENOMIC DNA]</scope>
    <source>
        <strain evidence="2 3">DSM 44445</strain>
    </source>
</reference>
<feature type="compositionally biased region" description="Gly residues" evidence="1">
    <location>
        <begin position="346"/>
        <end position="372"/>
    </location>
</feature>
<feature type="compositionally biased region" description="Basic and acidic residues" evidence="1">
    <location>
        <begin position="410"/>
        <end position="432"/>
    </location>
</feature>
<feature type="compositionally biased region" description="Low complexity" evidence="1">
    <location>
        <begin position="252"/>
        <end position="268"/>
    </location>
</feature>
<feature type="region of interest" description="Disordered" evidence="1">
    <location>
        <begin position="238"/>
        <end position="463"/>
    </location>
</feature>
<evidence type="ECO:0008006" key="4">
    <source>
        <dbReference type="Google" id="ProtNLM"/>
    </source>
</evidence>
<dbReference type="AlphaFoldDB" id="A0A7X6M5L6"/>
<dbReference type="EMBL" id="JAAXPE010000053">
    <property type="protein sequence ID" value="NKY89622.1"/>
    <property type="molecule type" value="Genomic_DNA"/>
</dbReference>
<accession>A0A7X6M5L6</accession>
<feature type="region of interest" description="Disordered" evidence="1">
    <location>
        <begin position="1"/>
        <end position="35"/>
    </location>
</feature>
<dbReference type="Proteomes" id="UP000523447">
    <property type="component" value="Unassembled WGS sequence"/>
</dbReference>
<proteinExistence type="predicted"/>
<evidence type="ECO:0000313" key="2">
    <source>
        <dbReference type="EMBL" id="NKY89622.1"/>
    </source>
</evidence>
<name>A0A7X6M5L6_9NOCA</name>
<evidence type="ECO:0000313" key="3">
    <source>
        <dbReference type="Proteomes" id="UP000523447"/>
    </source>
</evidence>
<protein>
    <recommendedName>
        <fullName evidence="4">PPE family protein</fullName>
    </recommendedName>
</protein>
<organism evidence="2 3">
    <name type="scientific">Nocardia veterana</name>
    <dbReference type="NCBI Taxonomy" id="132249"/>
    <lineage>
        <taxon>Bacteria</taxon>
        <taxon>Bacillati</taxon>
        <taxon>Actinomycetota</taxon>
        <taxon>Actinomycetes</taxon>
        <taxon>Mycobacteriales</taxon>
        <taxon>Nocardiaceae</taxon>
        <taxon>Nocardia</taxon>
    </lineage>
</organism>
<dbReference type="InterPro" id="IPR038332">
    <property type="entry name" value="PPE_sf"/>
</dbReference>
<dbReference type="Gene3D" id="1.20.1260.20">
    <property type="entry name" value="PPE superfamily"/>
    <property type="match status" value="1"/>
</dbReference>
<keyword evidence="3" id="KW-1185">Reference proteome</keyword>
<evidence type="ECO:0000256" key="1">
    <source>
        <dbReference type="SAM" id="MobiDB-lite"/>
    </source>
</evidence>
<feature type="compositionally biased region" description="Polar residues" evidence="1">
    <location>
        <begin position="285"/>
        <end position="294"/>
    </location>
</feature>
<feature type="compositionally biased region" description="Basic and acidic residues" evidence="1">
    <location>
        <begin position="20"/>
        <end position="30"/>
    </location>
</feature>
<sequence>MADPKSIDINWNPAALSALRPDDKRGEQDTRTPSIRAQNQLQGAQFMQSGMQGRSTDPDYINRLERFEGVPHAEIYQHAQEMNPGAMHSLADTWIKISTELSGGLLGMHISIQKELAQGIDGQMADAALAAAQKFYTQAHDVQDVIASCGHRVKAAAHAAEVVKMTVPPPAGPLHSDDMPDVVQGMQVALAAQISGIASDSDSIDVAYKKGAEALRQAAVDAMNNHYKPSYPPAGAGIPTFVPVSAPGDGGNDNPNSGGSNPGINRPGTTGDGTNATGPGKDENPGSTTESGESGNPADAPRTDPSAVAAADGSQNPAGSRLPDATSAGSATGTRPAGFDAAGAGYTPGTGFSSGSGRPGSASGAGGRGGSIPGMPGNTTSPTAPVGVAAAASGKPGMNGMPGMGGTGAKKSDDAEREHRTPDYLVRDREDELIGPIDPAVPGAIGADIPAAQPAPGTGGGPR</sequence>